<dbReference type="AlphaFoldDB" id="A0A926NIG8"/>
<comment type="caution">
    <text evidence="8">The sequence shown here is derived from an EMBL/GenBank/DDBJ whole genome shotgun (WGS) entry which is preliminary data.</text>
</comment>
<dbReference type="PRINTS" id="PR00753">
    <property type="entry name" value="ACCSYNTHASE"/>
</dbReference>
<dbReference type="PANTHER" id="PTHR46383:SF1">
    <property type="entry name" value="ASPARTATE AMINOTRANSFERASE"/>
    <property type="match status" value="1"/>
</dbReference>
<keyword evidence="9" id="KW-1185">Reference proteome</keyword>
<accession>A0A926NIG8</accession>
<dbReference type="FunFam" id="3.40.640.10:FF:000033">
    <property type="entry name" value="Aspartate aminotransferase"/>
    <property type="match status" value="1"/>
</dbReference>
<evidence type="ECO:0000259" key="7">
    <source>
        <dbReference type="Pfam" id="PF00155"/>
    </source>
</evidence>
<dbReference type="PANTHER" id="PTHR46383">
    <property type="entry name" value="ASPARTATE AMINOTRANSFERASE"/>
    <property type="match status" value="1"/>
</dbReference>
<keyword evidence="3 6" id="KW-0032">Aminotransferase</keyword>
<evidence type="ECO:0000256" key="5">
    <source>
        <dbReference type="ARBA" id="ARBA00022898"/>
    </source>
</evidence>
<dbReference type="CDD" id="cd00609">
    <property type="entry name" value="AAT_like"/>
    <property type="match status" value="1"/>
</dbReference>
<comment type="similarity">
    <text evidence="2 6">Belongs to the class-I pyridoxal-phosphate-dependent aminotransferase family.</text>
</comment>
<organism evidence="8 9">
    <name type="scientific">Metabacillus arenae</name>
    <dbReference type="NCBI Taxonomy" id="2771434"/>
    <lineage>
        <taxon>Bacteria</taxon>
        <taxon>Bacillati</taxon>
        <taxon>Bacillota</taxon>
        <taxon>Bacilli</taxon>
        <taxon>Bacillales</taxon>
        <taxon>Bacillaceae</taxon>
        <taxon>Metabacillus</taxon>
    </lineage>
</organism>
<dbReference type="RefSeq" id="WP_191159261.1">
    <property type="nucleotide sequence ID" value="NZ_JACXAI010000020.1"/>
</dbReference>
<dbReference type="Gene3D" id="3.40.640.10">
    <property type="entry name" value="Type I PLP-dependent aspartate aminotransferase-like (Major domain)"/>
    <property type="match status" value="1"/>
</dbReference>
<evidence type="ECO:0000256" key="2">
    <source>
        <dbReference type="ARBA" id="ARBA00007441"/>
    </source>
</evidence>
<dbReference type="InterPro" id="IPR004839">
    <property type="entry name" value="Aminotransferase_I/II_large"/>
</dbReference>
<comment type="cofactor">
    <cofactor evidence="1 6">
        <name>pyridoxal 5'-phosphate</name>
        <dbReference type="ChEBI" id="CHEBI:597326"/>
    </cofactor>
</comment>
<dbReference type="Proteomes" id="UP000626844">
    <property type="component" value="Unassembled WGS sequence"/>
</dbReference>
<evidence type="ECO:0000313" key="9">
    <source>
        <dbReference type="Proteomes" id="UP000626844"/>
    </source>
</evidence>
<dbReference type="GO" id="GO:0030170">
    <property type="term" value="F:pyridoxal phosphate binding"/>
    <property type="evidence" value="ECO:0007669"/>
    <property type="project" value="InterPro"/>
</dbReference>
<dbReference type="InterPro" id="IPR015421">
    <property type="entry name" value="PyrdxlP-dep_Trfase_major"/>
</dbReference>
<keyword evidence="4 6" id="KW-0808">Transferase</keyword>
<dbReference type="InterPro" id="IPR015424">
    <property type="entry name" value="PyrdxlP-dep_Trfase"/>
</dbReference>
<dbReference type="GO" id="GO:0006520">
    <property type="term" value="P:amino acid metabolic process"/>
    <property type="evidence" value="ECO:0007669"/>
    <property type="project" value="InterPro"/>
</dbReference>
<keyword evidence="5" id="KW-0663">Pyridoxal phosphate</keyword>
<name>A0A926NIG8_9BACI</name>
<evidence type="ECO:0000256" key="6">
    <source>
        <dbReference type="RuleBase" id="RU000481"/>
    </source>
</evidence>
<dbReference type="PROSITE" id="PS00105">
    <property type="entry name" value="AA_TRANSFER_CLASS_1"/>
    <property type="match status" value="1"/>
</dbReference>
<protein>
    <recommendedName>
        <fullName evidence="6">Aminotransferase</fullName>
        <ecNumber evidence="6">2.6.1.-</ecNumber>
    </recommendedName>
</protein>
<dbReference type="Pfam" id="PF00155">
    <property type="entry name" value="Aminotran_1_2"/>
    <property type="match status" value="1"/>
</dbReference>
<sequence>MRLANRVSALTPSTTLAITAKAKELRAQGHDVIGLGAGEPDFNTPEHILEAASKAMHEGHTKYTPSGGLIALKEAIIAKFKNDQGLTYDSSEIIVCSGAKHALYTLFQVILNEGDEVIIPTPYWVSYPEQVKLAGGKPVHIDGLEDNEFKITPKQLENAITPQTKAIIINSPSNPTGMIYSKQELNELGEICLKHNILIISDEIYEKLIYGAAKHVSIAEISSELKEQTIIINGVSKSHSMTGWRIGYAAGNKEIIKGMTNLASHSTSNPTSVAQFAAIAAYNGSQDTVEEMRKAFEERLTIIFEKLTQITGVACLKPEGAFYLFPNVKKAAELTGFSNVDEFAAALLEKEKVAIVPGSGFGSPDNVRLSYATSLDQLEKAVERIQKFVNENQI</sequence>
<dbReference type="Gene3D" id="3.90.1150.10">
    <property type="entry name" value="Aspartate Aminotransferase, domain 1"/>
    <property type="match status" value="1"/>
</dbReference>
<proteinExistence type="inferred from homology"/>
<feature type="domain" description="Aminotransferase class I/classII large" evidence="7">
    <location>
        <begin position="31"/>
        <end position="385"/>
    </location>
</feature>
<dbReference type="EMBL" id="JACXAI010000020">
    <property type="protein sequence ID" value="MBD1381670.1"/>
    <property type="molecule type" value="Genomic_DNA"/>
</dbReference>
<dbReference type="EC" id="2.6.1.-" evidence="6"/>
<dbReference type="InterPro" id="IPR004838">
    <property type="entry name" value="NHTrfase_class1_PyrdxlP-BS"/>
</dbReference>
<evidence type="ECO:0000256" key="3">
    <source>
        <dbReference type="ARBA" id="ARBA00022576"/>
    </source>
</evidence>
<evidence type="ECO:0000256" key="4">
    <source>
        <dbReference type="ARBA" id="ARBA00022679"/>
    </source>
</evidence>
<gene>
    <name evidence="8" type="ORF">IC621_15645</name>
</gene>
<dbReference type="SUPFAM" id="SSF53383">
    <property type="entry name" value="PLP-dependent transferases"/>
    <property type="match status" value="1"/>
</dbReference>
<dbReference type="InterPro" id="IPR015422">
    <property type="entry name" value="PyrdxlP-dep_Trfase_small"/>
</dbReference>
<dbReference type="InterPro" id="IPR050596">
    <property type="entry name" value="AspAT/PAT-like"/>
</dbReference>
<reference evidence="8" key="1">
    <citation type="submission" date="2020-09" db="EMBL/GenBank/DDBJ databases">
        <title>A novel bacterium of genus Bacillus, isolated from South China Sea.</title>
        <authorList>
            <person name="Huang H."/>
            <person name="Mo K."/>
            <person name="Hu Y."/>
        </authorList>
    </citation>
    <scope>NUCLEOTIDE SEQUENCE</scope>
    <source>
        <strain evidence="8">IB182487</strain>
    </source>
</reference>
<evidence type="ECO:0000256" key="1">
    <source>
        <dbReference type="ARBA" id="ARBA00001933"/>
    </source>
</evidence>
<evidence type="ECO:0000313" key="8">
    <source>
        <dbReference type="EMBL" id="MBD1381670.1"/>
    </source>
</evidence>
<dbReference type="GO" id="GO:0008483">
    <property type="term" value="F:transaminase activity"/>
    <property type="evidence" value="ECO:0007669"/>
    <property type="project" value="UniProtKB-KW"/>
</dbReference>